<keyword evidence="2" id="KW-0418">Kinase</keyword>
<gene>
    <name evidence="1" type="ORF">FHR37_000022</name>
    <name evidence="2" type="ORF">SAMN05421678_101255</name>
</gene>
<dbReference type="EMBL" id="JACBZA010000001">
    <property type="protein sequence ID" value="NYH81171.1"/>
    <property type="molecule type" value="Genomic_DNA"/>
</dbReference>
<dbReference type="SUPFAM" id="SSF52540">
    <property type="entry name" value="P-loop containing nucleoside triphosphate hydrolases"/>
    <property type="match status" value="1"/>
</dbReference>
<keyword evidence="2" id="KW-0808">Transferase</keyword>
<dbReference type="AlphaFoldDB" id="A0A1I2KGC2"/>
<evidence type="ECO:0000313" key="4">
    <source>
        <dbReference type="Proteomes" id="UP000533017"/>
    </source>
</evidence>
<dbReference type="STRING" id="504797.SAMN05421678_101255"/>
<dbReference type="OrthoDB" id="3536539at2"/>
<keyword evidence="4" id="KW-1185">Reference proteome</keyword>
<proteinExistence type="predicted"/>
<dbReference type="RefSeq" id="WP_092880076.1">
    <property type="nucleotide sequence ID" value="NZ_FOOI01000001.1"/>
</dbReference>
<organism evidence="2 3">
    <name type="scientific">Actinopolymorpha cephalotaxi</name>
    <dbReference type="NCBI Taxonomy" id="504797"/>
    <lineage>
        <taxon>Bacteria</taxon>
        <taxon>Bacillati</taxon>
        <taxon>Actinomycetota</taxon>
        <taxon>Actinomycetes</taxon>
        <taxon>Propionibacteriales</taxon>
        <taxon>Actinopolymorphaceae</taxon>
        <taxon>Actinopolymorpha</taxon>
    </lineage>
</organism>
<reference evidence="1 4" key="2">
    <citation type="submission" date="2020-07" db="EMBL/GenBank/DDBJ databases">
        <title>Sequencing the genomes of 1000 actinobacteria strains.</title>
        <authorList>
            <person name="Klenk H.-P."/>
        </authorList>
    </citation>
    <scope>NUCLEOTIDE SEQUENCE [LARGE SCALE GENOMIC DNA]</scope>
    <source>
        <strain evidence="1 4">DSM 45117</strain>
    </source>
</reference>
<evidence type="ECO:0000313" key="3">
    <source>
        <dbReference type="Proteomes" id="UP000199052"/>
    </source>
</evidence>
<dbReference type="InterPro" id="IPR027417">
    <property type="entry name" value="P-loop_NTPase"/>
</dbReference>
<protein>
    <submittedName>
        <fullName evidence="2">Shikimate kinase</fullName>
    </submittedName>
</protein>
<evidence type="ECO:0000313" key="2">
    <source>
        <dbReference type="EMBL" id="SFF65513.1"/>
    </source>
</evidence>
<reference evidence="2 3" key="1">
    <citation type="submission" date="2016-10" db="EMBL/GenBank/DDBJ databases">
        <authorList>
            <person name="de Groot N.N."/>
        </authorList>
    </citation>
    <scope>NUCLEOTIDE SEQUENCE [LARGE SCALE GENOMIC DNA]</scope>
    <source>
        <strain evidence="2 3">CPCC 202808</strain>
    </source>
</reference>
<dbReference type="GO" id="GO:0016301">
    <property type="term" value="F:kinase activity"/>
    <property type="evidence" value="ECO:0007669"/>
    <property type="project" value="UniProtKB-KW"/>
</dbReference>
<sequence length="171" mass="18399">MRVPLVLTGPPAVGKTSAGRRLAESCPRGAYVDVDDVRQLVVAGGAAPWDGDEGVRQQELGVRNACLLARRFTAEGFATVATDVLTPRTLAIYRAELPGCLVVRLRVDVAEARRRAATRPVYLTAEEFAALHAEDAGAELAVDAELDVTGLSQDELVAELDRRWASPRPPR</sequence>
<name>A0A1I2KGC2_9ACTN</name>
<dbReference type="Proteomes" id="UP000533017">
    <property type="component" value="Unassembled WGS sequence"/>
</dbReference>
<accession>A0A1I2KGC2</accession>
<evidence type="ECO:0000313" key="1">
    <source>
        <dbReference type="EMBL" id="NYH81171.1"/>
    </source>
</evidence>
<dbReference type="Gene3D" id="3.40.50.300">
    <property type="entry name" value="P-loop containing nucleotide triphosphate hydrolases"/>
    <property type="match status" value="1"/>
</dbReference>
<dbReference type="Proteomes" id="UP000199052">
    <property type="component" value="Unassembled WGS sequence"/>
</dbReference>
<dbReference type="EMBL" id="FOOI01000001">
    <property type="protein sequence ID" value="SFF65513.1"/>
    <property type="molecule type" value="Genomic_DNA"/>
</dbReference>